<protein>
    <submittedName>
        <fullName evidence="11">Cell division protein FtsQ</fullName>
    </submittedName>
</protein>
<dbReference type="Proteomes" id="UP000494245">
    <property type="component" value="Unassembled WGS sequence"/>
</dbReference>
<dbReference type="PANTHER" id="PTHR35851">
    <property type="entry name" value="CELL DIVISION PROTEIN FTSQ"/>
    <property type="match status" value="1"/>
</dbReference>
<dbReference type="InterPro" id="IPR013685">
    <property type="entry name" value="POTRA_FtsQ_type"/>
</dbReference>
<sequence>MSMPARHVSRLGLGQGKSRNAHSYGGGRDSRAKVTASRTGNRESRLPLAKAKVNRSRATAGEALAGFTALGGLLKRLLTLVLACVALVAVSVGLLAGYRWLTTIDYFAIRELEITGLNRMAREDVLSQAEIAPGTNLLAVNMENVEAQLMGNPWIESAQVTRVLPGALKIRIVEREPSYIVQYEETLCYADVEGRIIDKVKADKFVSLPQVEVESGMERHLGVLEELRRAIADKRTPFGLDQVAWIRLSWRHGMEVRLMDRSVVLCVGVDDWKNNLAHMGLVWENLAKRGELDQAAIISAQNQKVWVEKHGQAS</sequence>
<keyword evidence="5 9" id="KW-1133">Transmembrane helix</keyword>
<evidence type="ECO:0000313" key="11">
    <source>
        <dbReference type="EMBL" id="GFK93548.1"/>
    </source>
</evidence>
<feature type="transmembrane region" description="Helical" evidence="9">
    <location>
        <begin position="77"/>
        <end position="101"/>
    </location>
</feature>
<evidence type="ECO:0000256" key="2">
    <source>
        <dbReference type="ARBA" id="ARBA00022475"/>
    </source>
</evidence>
<dbReference type="EMBL" id="BLTE01000005">
    <property type="protein sequence ID" value="GFK93548.1"/>
    <property type="molecule type" value="Genomic_DNA"/>
</dbReference>
<dbReference type="Gene3D" id="3.10.20.310">
    <property type="entry name" value="membrane protein fhac"/>
    <property type="match status" value="1"/>
</dbReference>
<evidence type="ECO:0000256" key="1">
    <source>
        <dbReference type="ARBA" id="ARBA00004370"/>
    </source>
</evidence>
<evidence type="ECO:0000259" key="10">
    <source>
        <dbReference type="PROSITE" id="PS51779"/>
    </source>
</evidence>
<dbReference type="GO" id="GO:0090529">
    <property type="term" value="P:cell septum assembly"/>
    <property type="evidence" value="ECO:0007669"/>
    <property type="project" value="InterPro"/>
</dbReference>
<evidence type="ECO:0000256" key="3">
    <source>
        <dbReference type="ARBA" id="ARBA00022618"/>
    </source>
</evidence>
<keyword evidence="3 11" id="KW-0132">Cell division</keyword>
<dbReference type="PROSITE" id="PS51779">
    <property type="entry name" value="POTRA"/>
    <property type="match status" value="1"/>
</dbReference>
<evidence type="ECO:0000256" key="8">
    <source>
        <dbReference type="SAM" id="MobiDB-lite"/>
    </source>
</evidence>
<evidence type="ECO:0000256" key="6">
    <source>
        <dbReference type="ARBA" id="ARBA00023136"/>
    </source>
</evidence>
<evidence type="ECO:0000256" key="5">
    <source>
        <dbReference type="ARBA" id="ARBA00022989"/>
    </source>
</evidence>
<name>A0A6V8LT99_9BACT</name>
<keyword evidence="12" id="KW-1185">Reference proteome</keyword>
<accession>A0A6V8LT99</accession>
<comment type="caution">
    <text evidence="11">The sequence shown here is derived from an EMBL/GenBank/DDBJ whole genome shotgun (WGS) entry which is preliminary data.</text>
</comment>
<dbReference type="PANTHER" id="PTHR35851:SF1">
    <property type="entry name" value="CELL DIVISION PROTEIN FTSQ"/>
    <property type="match status" value="1"/>
</dbReference>
<feature type="domain" description="POTRA" evidence="10">
    <location>
        <begin position="107"/>
        <end position="175"/>
    </location>
</feature>
<dbReference type="AlphaFoldDB" id="A0A6V8LT99"/>
<reference evidence="11 12" key="2">
    <citation type="submission" date="2020-05" db="EMBL/GenBank/DDBJ databases">
        <title>Draft genome sequence of Desulfovibrio sp. strainFSS-1.</title>
        <authorList>
            <person name="Shimoshige H."/>
            <person name="Kobayashi H."/>
            <person name="Maekawa T."/>
        </authorList>
    </citation>
    <scope>NUCLEOTIDE SEQUENCE [LARGE SCALE GENOMIC DNA]</scope>
    <source>
        <strain evidence="11 12">SIID29052-01</strain>
    </source>
</reference>
<comment type="subcellular location">
    <subcellularLocation>
        <location evidence="1">Membrane</location>
    </subcellularLocation>
</comment>
<evidence type="ECO:0000313" key="12">
    <source>
        <dbReference type="Proteomes" id="UP000494245"/>
    </source>
</evidence>
<dbReference type="InterPro" id="IPR026579">
    <property type="entry name" value="FtsQ"/>
</dbReference>
<evidence type="ECO:0000256" key="9">
    <source>
        <dbReference type="SAM" id="Phobius"/>
    </source>
</evidence>
<keyword evidence="7" id="KW-0131">Cell cycle</keyword>
<keyword evidence="4 9" id="KW-0812">Transmembrane</keyword>
<evidence type="ECO:0000256" key="7">
    <source>
        <dbReference type="ARBA" id="ARBA00023306"/>
    </source>
</evidence>
<evidence type="ECO:0000256" key="4">
    <source>
        <dbReference type="ARBA" id="ARBA00022692"/>
    </source>
</evidence>
<reference evidence="11 12" key="1">
    <citation type="submission" date="2020-04" db="EMBL/GenBank/DDBJ databases">
        <authorList>
            <consortium name="Desulfovibrio sp. FSS-1 genome sequencing consortium"/>
            <person name="Shimoshige H."/>
            <person name="Kobayashi H."/>
            <person name="Maekawa T."/>
        </authorList>
    </citation>
    <scope>NUCLEOTIDE SEQUENCE [LARGE SCALE GENOMIC DNA]</scope>
    <source>
        <strain evidence="11 12">SIID29052-01</strain>
    </source>
</reference>
<dbReference type="InterPro" id="IPR034746">
    <property type="entry name" value="POTRA"/>
</dbReference>
<dbReference type="Pfam" id="PF08478">
    <property type="entry name" value="POTRA_1"/>
    <property type="match status" value="1"/>
</dbReference>
<keyword evidence="2" id="KW-1003">Cell membrane</keyword>
<feature type="region of interest" description="Disordered" evidence="8">
    <location>
        <begin position="15"/>
        <end position="47"/>
    </location>
</feature>
<dbReference type="GO" id="GO:0016020">
    <property type="term" value="C:membrane"/>
    <property type="evidence" value="ECO:0007669"/>
    <property type="project" value="UniProtKB-SubCell"/>
</dbReference>
<organism evidence="11 12">
    <name type="scientific">Fundidesulfovibrio magnetotacticus</name>
    <dbReference type="NCBI Taxonomy" id="2730080"/>
    <lineage>
        <taxon>Bacteria</taxon>
        <taxon>Pseudomonadati</taxon>
        <taxon>Thermodesulfobacteriota</taxon>
        <taxon>Desulfovibrionia</taxon>
        <taxon>Desulfovibrionales</taxon>
        <taxon>Desulfovibrionaceae</taxon>
        <taxon>Fundidesulfovibrio</taxon>
    </lineage>
</organism>
<dbReference type="RefSeq" id="WP_173082686.1">
    <property type="nucleotide sequence ID" value="NZ_BLTE01000005.1"/>
</dbReference>
<keyword evidence="6 9" id="KW-0472">Membrane</keyword>
<proteinExistence type="predicted"/>
<gene>
    <name evidence="11" type="primary">ftsQ</name>
    <name evidence="11" type="ORF">NNJEOMEG_01382</name>
</gene>